<sequence length="335" mass="38092">MVNMTVAHPKPPTKDGENGYIKANGKHQDHFIERVTSLPIVKDSVSKAQEVANKSFIGRWTLSTFQYVSEKQPEYIQGYYQQYLEPHLDLYGGRSLDYVQAKVPLIDQPSVEVIDAIKQPVKAKVDNTLQTVTYPAHVIAGGFNRQLTRVIDHLEGTIETYLPPSQEDDLSQTKSMDSENQAIRAYDLMLKLTQRLNHALPKSRQELANVAQANGLIQSTVHQLQMVQETLVVYGQAAQERLPSSLNLRVQQTTELIQKWTSQVHQQLSTLTDREWIKHQLSLASEQLDVIKAEWARTDVSVTEKSRLTLQQIHSNLLPLFQSIQSQLHLLLKQN</sequence>
<dbReference type="Proteomes" id="UP000740926">
    <property type="component" value="Unassembled WGS sequence"/>
</dbReference>
<keyword evidence="2" id="KW-1185">Reference proteome</keyword>
<gene>
    <name evidence="1" type="ORF">G6F50_006186</name>
</gene>
<comment type="caution">
    <text evidence="1">The sequence shown here is derived from an EMBL/GenBank/DDBJ whole genome shotgun (WGS) entry which is preliminary data.</text>
</comment>
<proteinExistence type="predicted"/>
<evidence type="ECO:0000313" key="1">
    <source>
        <dbReference type="EMBL" id="KAG1569656.1"/>
    </source>
</evidence>
<accession>A0A9P6Z2W4</accession>
<reference evidence="1 2" key="1">
    <citation type="journal article" date="2020" name="Microb. Genom.">
        <title>Genetic diversity of clinical and environmental Mucorales isolates obtained from an investigation of mucormycosis cases among solid organ transplant recipients.</title>
        <authorList>
            <person name="Nguyen M.H."/>
            <person name="Kaul D."/>
            <person name="Muto C."/>
            <person name="Cheng S.J."/>
            <person name="Richter R.A."/>
            <person name="Bruno V.M."/>
            <person name="Liu G."/>
            <person name="Beyhan S."/>
            <person name="Sundermann A.J."/>
            <person name="Mounaud S."/>
            <person name="Pasculle A.W."/>
            <person name="Nierman W.C."/>
            <person name="Driscoll E."/>
            <person name="Cumbie R."/>
            <person name="Clancy C.J."/>
            <person name="Dupont C.L."/>
        </authorList>
    </citation>
    <scope>NUCLEOTIDE SEQUENCE [LARGE SCALE GENOMIC DNA]</scope>
    <source>
        <strain evidence="1 2">GL24</strain>
    </source>
</reference>
<dbReference type="EMBL" id="JAANIU010000884">
    <property type="protein sequence ID" value="KAG1569656.1"/>
    <property type="molecule type" value="Genomic_DNA"/>
</dbReference>
<dbReference type="OMA" id="AQHEMNT"/>
<evidence type="ECO:0000313" key="2">
    <source>
        <dbReference type="Proteomes" id="UP000740926"/>
    </source>
</evidence>
<dbReference type="AlphaFoldDB" id="A0A9P6Z2W4"/>
<organism evidence="1 2">
    <name type="scientific">Rhizopus delemar</name>
    <dbReference type="NCBI Taxonomy" id="936053"/>
    <lineage>
        <taxon>Eukaryota</taxon>
        <taxon>Fungi</taxon>
        <taxon>Fungi incertae sedis</taxon>
        <taxon>Mucoromycota</taxon>
        <taxon>Mucoromycotina</taxon>
        <taxon>Mucoromycetes</taxon>
        <taxon>Mucorales</taxon>
        <taxon>Mucorineae</taxon>
        <taxon>Rhizopodaceae</taxon>
        <taxon>Rhizopus</taxon>
    </lineage>
</organism>
<protein>
    <submittedName>
        <fullName evidence="1">Uncharacterized protein</fullName>
    </submittedName>
</protein>
<name>A0A9P6Z2W4_9FUNG</name>